<dbReference type="SUPFAM" id="SSF53271">
    <property type="entry name" value="PRTase-like"/>
    <property type="match status" value="2"/>
</dbReference>
<keyword evidence="10" id="KW-0067">ATP-binding</keyword>
<dbReference type="PANTHER" id="PTHR10210:SF118">
    <property type="entry name" value="RIBOSE-PHOSPHATE PYROPHOSPHOKINASE 1"/>
    <property type="match status" value="1"/>
</dbReference>
<evidence type="ECO:0000256" key="7">
    <source>
        <dbReference type="ARBA" id="ARBA00022727"/>
    </source>
</evidence>
<dbReference type="GO" id="GO:0004749">
    <property type="term" value="F:ribose phosphate diphosphokinase activity"/>
    <property type="evidence" value="ECO:0007669"/>
    <property type="project" value="UniProtKB-EC"/>
</dbReference>
<evidence type="ECO:0000256" key="14">
    <source>
        <dbReference type="RuleBase" id="RU004324"/>
    </source>
</evidence>
<feature type="domain" description="Phosphoribosyltransferase" evidence="16">
    <location>
        <begin position="249"/>
        <end position="322"/>
    </location>
</feature>
<evidence type="ECO:0000256" key="4">
    <source>
        <dbReference type="ARBA" id="ARBA00006478"/>
    </source>
</evidence>
<evidence type="ECO:0000256" key="13">
    <source>
        <dbReference type="ARBA" id="ARBA00049535"/>
    </source>
</evidence>
<dbReference type="NCBIfam" id="TIGR01251">
    <property type="entry name" value="ribP_PPkin"/>
    <property type="match status" value="1"/>
</dbReference>
<dbReference type="GO" id="GO:0005524">
    <property type="term" value="F:ATP binding"/>
    <property type="evidence" value="ECO:0007669"/>
    <property type="project" value="UniProtKB-KW"/>
</dbReference>
<evidence type="ECO:0000256" key="15">
    <source>
        <dbReference type="RuleBase" id="RU004325"/>
    </source>
</evidence>
<comment type="pathway">
    <text evidence="3">Metabolic intermediate biosynthesis; 5-phospho-alpha-D-ribose 1-diphosphate biosynthesis; 5-phospho-alpha-D-ribose 1-diphosphate from D-ribose 5-phosphate (route I): step 1/1.</text>
</comment>
<dbReference type="SMART" id="SM01400">
    <property type="entry name" value="Pribosyltran_N"/>
    <property type="match status" value="1"/>
</dbReference>
<keyword evidence="8" id="KW-0547">Nucleotide-binding</keyword>
<name>A0A8J6H0G6_MICOH</name>
<dbReference type="Proteomes" id="UP000710432">
    <property type="component" value="Unassembled WGS sequence"/>
</dbReference>
<evidence type="ECO:0000256" key="3">
    <source>
        <dbReference type="ARBA" id="ARBA00004996"/>
    </source>
</evidence>
<dbReference type="Pfam" id="PF14572">
    <property type="entry name" value="Pribosyl_synth"/>
    <property type="match status" value="1"/>
</dbReference>
<dbReference type="EC" id="2.7.6.1" evidence="15"/>
<dbReference type="GO" id="GO:0000287">
    <property type="term" value="F:magnesium ion binding"/>
    <property type="evidence" value="ECO:0007669"/>
    <property type="project" value="InterPro"/>
</dbReference>
<dbReference type="CDD" id="cd06223">
    <property type="entry name" value="PRTases_typeI"/>
    <property type="match status" value="1"/>
</dbReference>
<accession>A0A8J6H0G6</accession>
<dbReference type="GO" id="GO:0006015">
    <property type="term" value="P:5-phosphoribose 1-diphosphate biosynthetic process"/>
    <property type="evidence" value="ECO:0007669"/>
    <property type="project" value="UniProtKB-UniPathway"/>
</dbReference>
<gene>
    <name evidence="18" type="ORF">LTLLF_206455</name>
</gene>
<dbReference type="PANTHER" id="PTHR10210">
    <property type="entry name" value="RIBOSE-PHOSPHATE DIPHOSPHOKINASE FAMILY MEMBER"/>
    <property type="match status" value="1"/>
</dbReference>
<evidence type="ECO:0000256" key="6">
    <source>
        <dbReference type="ARBA" id="ARBA00022723"/>
    </source>
</evidence>
<dbReference type="UniPathway" id="UPA00087">
    <property type="reaction ID" value="UER00172"/>
</dbReference>
<dbReference type="AlphaFoldDB" id="A0A8J6H0G6"/>
<dbReference type="GO" id="GO:0016301">
    <property type="term" value="F:kinase activity"/>
    <property type="evidence" value="ECO:0007669"/>
    <property type="project" value="UniProtKB-KW"/>
</dbReference>
<evidence type="ECO:0000256" key="11">
    <source>
        <dbReference type="ARBA" id="ARBA00022842"/>
    </source>
</evidence>
<reference evidence="18" key="1">
    <citation type="submission" date="2020-03" db="EMBL/GenBank/DDBJ databases">
        <title>Studies in the Genomics of Life Span.</title>
        <authorList>
            <person name="Glass D."/>
        </authorList>
    </citation>
    <scope>NUCLEOTIDE SEQUENCE</scope>
    <source>
        <strain evidence="18">LTLLF</strain>
        <tissue evidence="18">Muscle</tissue>
    </source>
</reference>
<dbReference type="EMBL" id="JAATJU010000900">
    <property type="protein sequence ID" value="KAH0520396.1"/>
    <property type="molecule type" value="Genomic_DNA"/>
</dbReference>
<evidence type="ECO:0000256" key="10">
    <source>
        <dbReference type="ARBA" id="ARBA00022840"/>
    </source>
</evidence>
<dbReference type="InterPro" id="IPR005946">
    <property type="entry name" value="Rib-P_diPkinase"/>
</dbReference>
<dbReference type="GO" id="GO:0006164">
    <property type="term" value="P:purine nucleotide biosynthetic process"/>
    <property type="evidence" value="ECO:0007669"/>
    <property type="project" value="TreeGrafter"/>
</dbReference>
<keyword evidence="6 15" id="KW-0479">Metal-binding</keyword>
<comment type="subunit">
    <text evidence="12">Homodimer. The active form is probably a hexamer composed of 3 homodimers.</text>
</comment>
<dbReference type="FunFam" id="3.40.50.2020:FF:000005">
    <property type="entry name" value="Ribose-phosphate pyrophosphokinase 1"/>
    <property type="match status" value="1"/>
</dbReference>
<proteinExistence type="inferred from homology"/>
<feature type="domain" description="Ribose-phosphate pyrophosphokinase N-terminal" evidence="17">
    <location>
        <begin position="101"/>
        <end position="217"/>
    </location>
</feature>
<evidence type="ECO:0000256" key="8">
    <source>
        <dbReference type="ARBA" id="ARBA00022741"/>
    </source>
</evidence>
<dbReference type="Pfam" id="PF00156">
    <property type="entry name" value="Pribosyltran"/>
    <property type="match status" value="1"/>
</dbReference>
<keyword evidence="5" id="KW-0808">Transferase</keyword>
<dbReference type="InterPro" id="IPR029057">
    <property type="entry name" value="PRTase-like"/>
</dbReference>
<evidence type="ECO:0000256" key="2">
    <source>
        <dbReference type="ARBA" id="ARBA00003018"/>
    </source>
</evidence>
<dbReference type="InterPro" id="IPR029099">
    <property type="entry name" value="Pribosyltran_N"/>
</dbReference>
<keyword evidence="11 15" id="KW-0460">Magnesium</keyword>
<comment type="catalytic activity">
    <reaction evidence="13 15">
        <text>D-ribose 5-phosphate + ATP = 5-phospho-alpha-D-ribose 1-diphosphate + AMP + H(+)</text>
        <dbReference type="Rhea" id="RHEA:15609"/>
        <dbReference type="ChEBI" id="CHEBI:15378"/>
        <dbReference type="ChEBI" id="CHEBI:30616"/>
        <dbReference type="ChEBI" id="CHEBI:58017"/>
        <dbReference type="ChEBI" id="CHEBI:78346"/>
        <dbReference type="ChEBI" id="CHEBI:456215"/>
        <dbReference type="EC" id="2.7.6.1"/>
    </reaction>
</comment>
<evidence type="ECO:0000259" key="16">
    <source>
        <dbReference type="Pfam" id="PF00156"/>
    </source>
</evidence>
<dbReference type="GO" id="GO:0005737">
    <property type="term" value="C:cytoplasm"/>
    <property type="evidence" value="ECO:0007669"/>
    <property type="project" value="TreeGrafter"/>
</dbReference>
<sequence>MDFPPRNPNASQTEIPRCVNCPRTEQCNGIAAETLYEVVSRHYCNRCTGGKPYRKQPARETEVATGTIPERMRKSLCKQKVREFLSRKFAKDGGLPKMPNIKIFSGSSHRDLSQKIADRLGLELGKVVTKKFSNQETCVEIGESVRGEDVYIVQSGCGEINDNLMELLIMINACKIASASRVTAVMPCFPYARQDKKDKSRAPISAKLVANMLSVAGADHIITMDLHASQIQGFFDIPVDNLYAEPAVLEWIRENISEWRNCTIVSPDAGGAKRVTSIADRLNVDFALIHKERKKANEVDRMVLVGDVKDRVAILVDDMADTCAISRINNACFEAVVVTNTIPQEDKMKHCAKIQVVDISMILAEAIRRTHNGESVSYLFSHVPL</sequence>
<keyword evidence="9 15" id="KW-0418">Kinase</keyword>
<dbReference type="FunFam" id="3.40.50.2020:FF:000031">
    <property type="entry name" value="Probable PRS4-ribose-phosphate pyrophosphokinase 3"/>
    <property type="match status" value="1"/>
</dbReference>
<dbReference type="NCBIfam" id="NF002320">
    <property type="entry name" value="PRK01259.1"/>
    <property type="match status" value="1"/>
</dbReference>
<comment type="function">
    <text evidence="2">Catalyzes the synthesis of phosphoribosylpyrophosphate (PRPP) that is essential for nucleotide synthesis.</text>
</comment>
<dbReference type="Pfam" id="PF13793">
    <property type="entry name" value="Pribosyltran_N"/>
    <property type="match status" value="1"/>
</dbReference>
<dbReference type="GO" id="GO:0009156">
    <property type="term" value="P:ribonucleoside monophosphate biosynthetic process"/>
    <property type="evidence" value="ECO:0007669"/>
    <property type="project" value="InterPro"/>
</dbReference>
<protein>
    <recommendedName>
        <fullName evidence="15">Ribose-phosphate pyrophosphokinase</fullName>
        <ecNumber evidence="15">2.7.6.1</ecNumber>
    </recommendedName>
</protein>
<dbReference type="InterPro" id="IPR000842">
    <property type="entry name" value="PRib_PP_synth_CS"/>
</dbReference>
<comment type="caution">
    <text evidence="18">The sequence shown here is derived from an EMBL/GenBank/DDBJ whole genome shotgun (WGS) entry which is preliminary data.</text>
</comment>
<evidence type="ECO:0000256" key="5">
    <source>
        <dbReference type="ARBA" id="ARBA00022679"/>
    </source>
</evidence>
<evidence type="ECO:0000313" key="19">
    <source>
        <dbReference type="Proteomes" id="UP000710432"/>
    </source>
</evidence>
<evidence type="ECO:0000256" key="12">
    <source>
        <dbReference type="ARBA" id="ARBA00026067"/>
    </source>
</evidence>
<comment type="cofactor">
    <cofactor evidence="1">
        <name>Mg(2+)</name>
        <dbReference type="ChEBI" id="CHEBI:18420"/>
    </cofactor>
</comment>
<dbReference type="PROSITE" id="PS00114">
    <property type="entry name" value="PRPP_SYNTHASE"/>
    <property type="match status" value="1"/>
</dbReference>
<evidence type="ECO:0000256" key="1">
    <source>
        <dbReference type="ARBA" id="ARBA00001946"/>
    </source>
</evidence>
<evidence type="ECO:0000256" key="9">
    <source>
        <dbReference type="ARBA" id="ARBA00022777"/>
    </source>
</evidence>
<comment type="similarity">
    <text evidence="4 14">Belongs to the ribose-phosphate pyrophosphokinase family.</text>
</comment>
<evidence type="ECO:0000313" key="18">
    <source>
        <dbReference type="EMBL" id="KAH0520396.1"/>
    </source>
</evidence>
<dbReference type="Gene3D" id="3.40.50.2020">
    <property type="match status" value="3"/>
</dbReference>
<dbReference type="InterPro" id="IPR000836">
    <property type="entry name" value="PRTase_dom"/>
</dbReference>
<evidence type="ECO:0000259" key="17">
    <source>
        <dbReference type="Pfam" id="PF13793"/>
    </source>
</evidence>
<organism evidence="18 19">
    <name type="scientific">Microtus ochrogaster</name>
    <name type="common">Prairie vole</name>
    <dbReference type="NCBI Taxonomy" id="79684"/>
    <lineage>
        <taxon>Eukaryota</taxon>
        <taxon>Metazoa</taxon>
        <taxon>Chordata</taxon>
        <taxon>Craniata</taxon>
        <taxon>Vertebrata</taxon>
        <taxon>Euteleostomi</taxon>
        <taxon>Mammalia</taxon>
        <taxon>Eutheria</taxon>
        <taxon>Euarchontoglires</taxon>
        <taxon>Glires</taxon>
        <taxon>Rodentia</taxon>
        <taxon>Myomorpha</taxon>
        <taxon>Muroidea</taxon>
        <taxon>Cricetidae</taxon>
        <taxon>Arvicolinae</taxon>
        <taxon>Microtus</taxon>
    </lineage>
</organism>
<keyword evidence="7 14" id="KW-0545">Nucleotide biosynthesis</keyword>
<dbReference type="GO" id="GO:0002189">
    <property type="term" value="C:ribose phosphate diphosphokinase complex"/>
    <property type="evidence" value="ECO:0007669"/>
    <property type="project" value="TreeGrafter"/>
</dbReference>